<dbReference type="PANTHER" id="PTHR32507:SF0">
    <property type="entry name" value="NA(+)_H(+) ANTIPORTER 2-RELATED"/>
    <property type="match status" value="1"/>
</dbReference>
<evidence type="ECO:0000256" key="4">
    <source>
        <dbReference type="ARBA" id="ARBA00022475"/>
    </source>
</evidence>
<keyword evidence="5 9" id="KW-0812">Transmembrane</keyword>
<dbReference type="GO" id="GO:0006811">
    <property type="term" value="P:monoatomic ion transport"/>
    <property type="evidence" value="ECO:0007669"/>
    <property type="project" value="UniProtKB-KW"/>
</dbReference>
<feature type="transmembrane region" description="Helical" evidence="9">
    <location>
        <begin position="380"/>
        <end position="401"/>
    </location>
</feature>
<dbReference type="Gene3D" id="1.20.1530.20">
    <property type="match status" value="1"/>
</dbReference>
<protein>
    <submittedName>
        <fullName evidence="11">Transporter, CPA2 family</fullName>
    </submittedName>
</protein>
<dbReference type="Proteomes" id="UP000070063">
    <property type="component" value="Unassembled WGS sequence"/>
</dbReference>
<evidence type="ECO:0000256" key="9">
    <source>
        <dbReference type="SAM" id="Phobius"/>
    </source>
</evidence>
<comment type="subcellular location">
    <subcellularLocation>
        <location evidence="1">Cell membrane</location>
        <topology evidence="1">Multi-pass membrane protein</topology>
    </subcellularLocation>
</comment>
<reference evidence="11 12" key="1">
    <citation type="submission" date="2016-01" db="EMBL/GenBank/DDBJ databases">
        <authorList>
            <person name="Mitreva M."/>
            <person name="Pepin K.H."/>
            <person name="Mihindukulasuriya K.A."/>
            <person name="Fulton R."/>
            <person name="Fronick C."/>
            <person name="O'Laughlin M."/>
            <person name="Miner T."/>
            <person name="Herter B."/>
            <person name="Rosa B.A."/>
            <person name="Cordes M."/>
            <person name="Tomlinson C."/>
            <person name="Wollam A."/>
            <person name="Palsikar V.B."/>
            <person name="Mardis E.R."/>
            <person name="Wilson R.K."/>
        </authorList>
    </citation>
    <scope>NUCLEOTIDE SEQUENCE [LARGE SCALE GENOMIC DNA]</scope>
    <source>
        <strain evidence="11 12">MJR7738</strain>
    </source>
</reference>
<feature type="transmembrane region" description="Helical" evidence="9">
    <location>
        <begin position="171"/>
        <end position="192"/>
    </location>
</feature>
<evidence type="ECO:0000256" key="8">
    <source>
        <dbReference type="ARBA" id="ARBA00023136"/>
    </source>
</evidence>
<dbReference type="InterPro" id="IPR006153">
    <property type="entry name" value="Cation/H_exchanger_TM"/>
</dbReference>
<dbReference type="EMBL" id="LRQI01000052">
    <property type="protein sequence ID" value="KXA38307.1"/>
    <property type="molecule type" value="Genomic_DNA"/>
</dbReference>
<dbReference type="GO" id="GO:0015297">
    <property type="term" value="F:antiporter activity"/>
    <property type="evidence" value="ECO:0007669"/>
    <property type="project" value="UniProtKB-KW"/>
</dbReference>
<feature type="transmembrane region" description="Helical" evidence="9">
    <location>
        <begin position="292"/>
        <end position="311"/>
    </location>
</feature>
<accession>A0ABD4EFR0</accession>
<feature type="transmembrane region" description="Helical" evidence="9">
    <location>
        <begin position="105"/>
        <end position="124"/>
    </location>
</feature>
<gene>
    <name evidence="11" type="ORF">HMPREF3225_01263</name>
</gene>
<feature type="transmembrane region" description="Helical" evidence="9">
    <location>
        <begin position="20"/>
        <end position="38"/>
    </location>
</feature>
<feature type="transmembrane region" description="Helical" evidence="9">
    <location>
        <begin position="73"/>
        <end position="93"/>
    </location>
</feature>
<evidence type="ECO:0000259" key="10">
    <source>
        <dbReference type="Pfam" id="PF00999"/>
    </source>
</evidence>
<evidence type="ECO:0000256" key="5">
    <source>
        <dbReference type="ARBA" id="ARBA00022692"/>
    </source>
</evidence>
<comment type="caution">
    <text evidence="11">The sequence shown here is derived from an EMBL/GenBank/DDBJ whole genome shotgun (WGS) entry which is preliminary data.</text>
</comment>
<keyword evidence="3" id="KW-0050">Antiport</keyword>
<keyword evidence="7" id="KW-0406">Ion transport</keyword>
<evidence type="ECO:0000256" key="1">
    <source>
        <dbReference type="ARBA" id="ARBA00004651"/>
    </source>
</evidence>
<evidence type="ECO:0000313" key="12">
    <source>
        <dbReference type="Proteomes" id="UP000070063"/>
    </source>
</evidence>
<feature type="transmembrane region" description="Helical" evidence="9">
    <location>
        <begin position="317"/>
        <end position="338"/>
    </location>
</feature>
<dbReference type="AlphaFoldDB" id="A0ABD4EFR0"/>
<feature type="domain" description="Cation/H+ exchanger transmembrane" evidence="10">
    <location>
        <begin position="31"/>
        <end position="407"/>
    </location>
</feature>
<keyword evidence="6 9" id="KW-1133">Transmembrane helix</keyword>
<sequence length="608" mass="67567">MILKKVYRKRGGTMSFNLPIMLVIVLFLTLGIFSQWLANRIKWPSIVVMSIVGLLVGPILGLANPKETLGSDIFSPIVSLAVAIILFEGSSNLDFRELKGISKAILRIITVGAAIAWVLGAIALHMILHFPIAVAIVVAGLFLITGPTVIQPLLKQAKVRKNVDSILRWESIILDPIGPILALSAFYIYQIIDEGFGLHVILIFGCQIIGTIAIGFGASFLFNWLIKLDFISQGLMPSIQLVFILLVFSICDQILPESGLLAVTIFGLMMARQKRHDLIFKESDHFIENLSSILVSTVFILITSSLTSDILVNILSWQLVLFALVMIVLVRPISVLLSTIGTEITKKERALVAMMAPRGIVVLTVAQFFGALFMDNGVKMASYITPVTFGLVFITVVIYGFSFTPLSKGLGLASTEPPGVIIVGESAFSFHLGSKLREHHIPVMVFNLFTNTTEQAQQLGFEVFEGNLLSSNDRIYADLIRYNKCLLMTKSFIFNSLAFNELVPEFGLTNVDMMPVSFTDEQARNNLNGPLRHHILFDENHSPKWFDNCIVNQNIIDVPAAQFDYDHSSDMIIYHIDDNQVVRFNHSTKKMPHYEDGIYGVLKNVYNV</sequence>
<feature type="transmembrane region" description="Helical" evidence="9">
    <location>
        <begin position="45"/>
        <end position="61"/>
    </location>
</feature>
<feature type="transmembrane region" description="Helical" evidence="9">
    <location>
        <begin position="198"/>
        <end position="223"/>
    </location>
</feature>
<evidence type="ECO:0000256" key="7">
    <source>
        <dbReference type="ARBA" id="ARBA00023065"/>
    </source>
</evidence>
<organism evidence="11 12">
    <name type="scientific">Staphylococcus lugdunensis</name>
    <dbReference type="NCBI Taxonomy" id="28035"/>
    <lineage>
        <taxon>Bacteria</taxon>
        <taxon>Bacillati</taxon>
        <taxon>Bacillota</taxon>
        <taxon>Bacilli</taxon>
        <taxon>Bacillales</taxon>
        <taxon>Staphylococcaceae</taxon>
        <taxon>Staphylococcus</taxon>
    </lineage>
</organism>
<keyword evidence="8 9" id="KW-0472">Membrane</keyword>
<feature type="transmembrane region" description="Helical" evidence="9">
    <location>
        <begin position="230"/>
        <end position="248"/>
    </location>
</feature>
<feature type="transmembrane region" description="Helical" evidence="9">
    <location>
        <begin position="130"/>
        <end position="150"/>
    </location>
</feature>
<dbReference type="GO" id="GO:0005886">
    <property type="term" value="C:plasma membrane"/>
    <property type="evidence" value="ECO:0007669"/>
    <property type="project" value="UniProtKB-SubCell"/>
</dbReference>
<feature type="transmembrane region" description="Helical" evidence="9">
    <location>
        <begin position="350"/>
        <end position="374"/>
    </location>
</feature>
<keyword evidence="4" id="KW-1003">Cell membrane</keyword>
<evidence type="ECO:0000256" key="3">
    <source>
        <dbReference type="ARBA" id="ARBA00022449"/>
    </source>
</evidence>
<name>A0ABD4EFR0_STALU</name>
<evidence type="ECO:0000256" key="2">
    <source>
        <dbReference type="ARBA" id="ARBA00022448"/>
    </source>
</evidence>
<evidence type="ECO:0000313" key="11">
    <source>
        <dbReference type="EMBL" id="KXA38307.1"/>
    </source>
</evidence>
<dbReference type="Pfam" id="PF00999">
    <property type="entry name" value="Na_H_Exchanger"/>
    <property type="match status" value="1"/>
</dbReference>
<dbReference type="PANTHER" id="PTHR32507">
    <property type="entry name" value="NA(+)/H(+) ANTIPORTER 1"/>
    <property type="match status" value="1"/>
</dbReference>
<keyword evidence="2" id="KW-0813">Transport</keyword>
<proteinExistence type="predicted"/>
<dbReference type="InterPro" id="IPR038770">
    <property type="entry name" value="Na+/solute_symporter_sf"/>
</dbReference>
<evidence type="ECO:0000256" key="6">
    <source>
        <dbReference type="ARBA" id="ARBA00022989"/>
    </source>
</evidence>